<sequence>MWVEVTKGFFASFCAIGGFLGARWWAHGHCKWQYGNDDFCSRRGRRKFRVRGQNYCEEHYIQVIAADRQSADGL</sequence>
<comment type="caution">
    <text evidence="1">The sequence shown here is derived from an EMBL/GenBank/DDBJ whole genome shotgun (WGS) entry which is preliminary data.</text>
</comment>
<evidence type="ECO:0008006" key="3">
    <source>
        <dbReference type="Google" id="ProtNLM"/>
    </source>
</evidence>
<gene>
    <name evidence="1" type="ORF">GCM10010104_46020</name>
</gene>
<protein>
    <recommendedName>
        <fullName evidence="3">Secreted protein</fullName>
    </recommendedName>
</protein>
<accession>A0ABN3DZJ3</accession>
<keyword evidence="2" id="KW-1185">Reference proteome</keyword>
<name>A0ABN3DZJ3_9ACTN</name>
<reference evidence="1 2" key="1">
    <citation type="journal article" date="2019" name="Int. J. Syst. Evol. Microbiol.">
        <title>The Global Catalogue of Microorganisms (GCM) 10K type strain sequencing project: providing services to taxonomists for standard genome sequencing and annotation.</title>
        <authorList>
            <consortium name="The Broad Institute Genomics Platform"/>
            <consortium name="The Broad Institute Genome Sequencing Center for Infectious Disease"/>
            <person name="Wu L."/>
            <person name="Ma J."/>
        </authorList>
    </citation>
    <scope>NUCLEOTIDE SEQUENCE [LARGE SCALE GENOMIC DNA]</scope>
    <source>
        <strain evidence="1 2">JCM 3053</strain>
    </source>
</reference>
<organism evidence="1 2">
    <name type="scientific">Streptomyces indiaensis</name>
    <dbReference type="NCBI Taxonomy" id="284033"/>
    <lineage>
        <taxon>Bacteria</taxon>
        <taxon>Bacillati</taxon>
        <taxon>Actinomycetota</taxon>
        <taxon>Actinomycetes</taxon>
        <taxon>Kitasatosporales</taxon>
        <taxon>Streptomycetaceae</taxon>
        <taxon>Streptomyces</taxon>
    </lineage>
</organism>
<dbReference type="Proteomes" id="UP001501474">
    <property type="component" value="Unassembled WGS sequence"/>
</dbReference>
<evidence type="ECO:0000313" key="2">
    <source>
        <dbReference type="Proteomes" id="UP001501474"/>
    </source>
</evidence>
<evidence type="ECO:0000313" key="1">
    <source>
        <dbReference type="EMBL" id="GAA2244591.1"/>
    </source>
</evidence>
<proteinExistence type="predicted"/>
<dbReference type="EMBL" id="BAAART010000097">
    <property type="protein sequence ID" value="GAA2244591.1"/>
    <property type="molecule type" value="Genomic_DNA"/>
</dbReference>